<dbReference type="EMBL" id="JBANEI010000005">
    <property type="protein sequence ID" value="MEI2681944.1"/>
    <property type="molecule type" value="Genomic_DNA"/>
</dbReference>
<evidence type="ECO:0000313" key="2">
    <source>
        <dbReference type="EMBL" id="MEI2681944.1"/>
    </source>
</evidence>
<keyword evidence="3" id="KW-1185">Reference proteome</keyword>
<protein>
    <submittedName>
        <fullName evidence="2">Outer membrane protein OmpW</fullName>
    </submittedName>
</protein>
<dbReference type="SUPFAM" id="SSF56925">
    <property type="entry name" value="OMPA-like"/>
    <property type="match status" value="1"/>
</dbReference>
<dbReference type="PANTHER" id="PTHR36920:SF1">
    <property type="entry name" value="OUTER MEMBRANE PROTEIN W"/>
    <property type="match status" value="1"/>
</dbReference>
<proteinExistence type="predicted"/>
<comment type="caution">
    <text evidence="2">The sequence shown here is derived from an EMBL/GenBank/DDBJ whole genome shotgun (WGS) entry which is preliminary data.</text>
</comment>
<dbReference type="InterPro" id="IPR005618">
    <property type="entry name" value="OMPW"/>
</dbReference>
<keyword evidence="1" id="KW-0732">Signal</keyword>
<dbReference type="GeneID" id="89473321"/>
<gene>
    <name evidence="2" type="primary">ompW</name>
    <name evidence="2" type="ORF">V8N49_09765</name>
</gene>
<dbReference type="Pfam" id="PF03922">
    <property type="entry name" value="OmpW"/>
    <property type="match status" value="1"/>
</dbReference>
<sequence>MKLKALVLAVISLLPVAASAHQAGDFFMRVGSATVRPTGGSDDVMGLGEFNIDNNTQMGLTFTYMATDYIGVELLGATPFKHHVGLQATGTLATVHQLPPTLMAQWYPMGNSSKWQPYAGVGVNYTMFYDTDFNQTGRDAGLSNLSVKNSWGLAGQVGLDYQLTPDWLINASLWYMDINTKVRFDSAAAGRQSIDTHINPWVFFFGAGYTF</sequence>
<dbReference type="Proteomes" id="UP001306592">
    <property type="component" value="Unassembled WGS sequence"/>
</dbReference>
<feature type="chain" id="PRO_5045412867" evidence="1">
    <location>
        <begin position="21"/>
        <end position="211"/>
    </location>
</feature>
<evidence type="ECO:0000256" key="1">
    <source>
        <dbReference type="SAM" id="SignalP"/>
    </source>
</evidence>
<dbReference type="InterPro" id="IPR011250">
    <property type="entry name" value="OMP/PagP_B-barrel"/>
</dbReference>
<accession>A0ABU8DEJ2</accession>
<dbReference type="NCBIfam" id="NF008202">
    <property type="entry name" value="PRK10959.1"/>
    <property type="match status" value="1"/>
</dbReference>
<organism evidence="2 3">
    <name type="scientific">Erwinia aphidicola</name>
    <dbReference type="NCBI Taxonomy" id="68334"/>
    <lineage>
        <taxon>Bacteria</taxon>
        <taxon>Pseudomonadati</taxon>
        <taxon>Pseudomonadota</taxon>
        <taxon>Gammaproteobacteria</taxon>
        <taxon>Enterobacterales</taxon>
        <taxon>Erwiniaceae</taxon>
        <taxon>Erwinia</taxon>
    </lineage>
</organism>
<name>A0ABU8DEJ2_ERWAP</name>
<reference evidence="2 3" key="1">
    <citation type="submission" date="2024-02" db="EMBL/GenBank/DDBJ databases">
        <title>First report Erwinia aphidicola in onion in Chile.</title>
        <authorList>
            <person name="Valenzuela M."/>
            <person name="Pena M."/>
            <person name="Dutta B."/>
        </authorList>
    </citation>
    <scope>NUCLEOTIDE SEQUENCE [LARGE SCALE GENOMIC DNA]</scope>
    <source>
        <strain evidence="2 3">QCJ3A</strain>
    </source>
</reference>
<dbReference type="RefSeq" id="WP_048915942.1">
    <property type="nucleotide sequence ID" value="NZ_CAKKMT010000001.1"/>
</dbReference>
<feature type="signal peptide" evidence="1">
    <location>
        <begin position="1"/>
        <end position="20"/>
    </location>
</feature>
<evidence type="ECO:0000313" key="3">
    <source>
        <dbReference type="Proteomes" id="UP001306592"/>
    </source>
</evidence>
<dbReference type="Gene3D" id="2.40.160.20">
    <property type="match status" value="1"/>
</dbReference>
<dbReference type="PANTHER" id="PTHR36920">
    <property type="match status" value="1"/>
</dbReference>